<organism evidence="1 2">
    <name type="scientific">Fluviicola taffensis (strain DSM 16823 / NCIMB 13979 / RW262)</name>
    <dbReference type="NCBI Taxonomy" id="755732"/>
    <lineage>
        <taxon>Bacteria</taxon>
        <taxon>Pseudomonadati</taxon>
        <taxon>Bacteroidota</taxon>
        <taxon>Flavobacteriia</taxon>
        <taxon>Flavobacteriales</taxon>
        <taxon>Crocinitomicaceae</taxon>
        <taxon>Fluviicola</taxon>
    </lineage>
</organism>
<evidence type="ECO:0000313" key="2">
    <source>
        <dbReference type="Proteomes" id="UP000007463"/>
    </source>
</evidence>
<dbReference type="eggNOG" id="COG3155">
    <property type="taxonomic scope" value="Bacteria"/>
</dbReference>
<dbReference type="OrthoDB" id="9800516at2"/>
<proteinExistence type="predicted"/>
<sequence>MNFGILLSGCGVYDGAEIQEAVLSMLAVSELGDSYTCIGVNADQFHVINHLTGEPMNESRNMLVEAARIARGNIVPIQDIQPRDIDALIIPGGFGSAKNFTKWAFDGPDGTILPEVKLLIVNLVNIGKPIAALCVSPVVVAKALEGSTIHPSLTLGTTTESSPYDIEAFSQGLQKTGAETTYKTIHEIHVDKVNKIITAPCYMMDASISDVWKNIREAITELKKLATI</sequence>
<dbReference type="RefSeq" id="WP_013688357.1">
    <property type="nucleotide sequence ID" value="NC_015321.1"/>
</dbReference>
<dbReference type="NCBIfam" id="NF008747">
    <property type="entry name" value="PRK11780.1"/>
    <property type="match status" value="1"/>
</dbReference>
<dbReference type="HOGENOM" id="CLU_072952_1_0_10"/>
<dbReference type="SUPFAM" id="SSF52317">
    <property type="entry name" value="Class I glutamine amidotransferase-like"/>
    <property type="match status" value="1"/>
</dbReference>
<protein>
    <submittedName>
        <fullName evidence="1">Isoprenoid biosynthesis protein with amidotransferase-like domain protein</fullName>
    </submittedName>
</protein>
<keyword evidence="2" id="KW-1185">Reference proteome</keyword>
<dbReference type="Gene3D" id="3.40.50.880">
    <property type="match status" value="1"/>
</dbReference>
<dbReference type="Proteomes" id="UP000007463">
    <property type="component" value="Chromosome"/>
</dbReference>
<name>F2IE26_FLUTR</name>
<dbReference type="MEROPS" id="C56.975"/>
<dbReference type="KEGG" id="fte:Fluta_3621"/>
<dbReference type="AlphaFoldDB" id="F2IE26"/>
<accession>F2IE26</accession>
<keyword evidence="1" id="KW-0808">Transferase</keyword>
<reference evidence="1 2" key="1">
    <citation type="journal article" date="2011" name="Stand. Genomic Sci.">
        <title>Complete genome sequence of the gliding freshwater bacterium Fluviicola taffensis type strain (RW262).</title>
        <authorList>
            <person name="Woyke T."/>
            <person name="Chertkov O."/>
            <person name="Lapidus A."/>
            <person name="Nolan M."/>
            <person name="Lucas S."/>
            <person name="Del Rio T.G."/>
            <person name="Tice H."/>
            <person name="Cheng J.F."/>
            <person name="Tapia R."/>
            <person name="Han C."/>
            <person name="Goodwin L."/>
            <person name="Pitluck S."/>
            <person name="Liolios K."/>
            <person name="Pagani I."/>
            <person name="Ivanova N."/>
            <person name="Huntemann M."/>
            <person name="Mavromatis K."/>
            <person name="Mikhailova N."/>
            <person name="Pati A."/>
            <person name="Chen A."/>
            <person name="Palaniappan K."/>
            <person name="Land M."/>
            <person name="Hauser L."/>
            <person name="Brambilla E.M."/>
            <person name="Rohde M."/>
            <person name="Mwirichia R."/>
            <person name="Sikorski J."/>
            <person name="Tindall B.J."/>
            <person name="Goker M."/>
            <person name="Bristow J."/>
            <person name="Eisen J.A."/>
            <person name="Markowitz V."/>
            <person name="Hugenholtz P."/>
            <person name="Klenk H.P."/>
            <person name="Kyrpides N.C."/>
        </authorList>
    </citation>
    <scope>NUCLEOTIDE SEQUENCE [LARGE SCALE GENOMIC DNA]</scope>
    <source>
        <strain evidence="2">DSM 16823 / RW262 / RW262</strain>
    </source>
</reference>
<dbReference type="GO" id="GO:0016740">
    <property type="term" value="F:transferase activity"/>
    <property type="evidence" value="ECO:0007669"/>
    <property type="project" value="UniProtKB-KW"/>
</dbReference>
<dbReference type="STRING" id="755732.Fluta_3621"/>
<dbReference type="InterPro" id="IPR029062">
    <property type="entry name" value="Class_I_gatase-like"/>
</dbReference>
<dbReference type="PANTHER" id="PTHR10224">
    <property type="entry name" value="ES1 PROTEIN HOMOLOG, MITOCHONDRIAL"/>
    <property type="match status" value="1"/>
</dbReference>
<gene>
    <name evidence="1" type="ordered locus">Fluta_3621</name>
</gene>
<dbReference type="EMBL" id="CP002542">
    <property type="protein sequence ID" value="AEA45590.1"/>
    <property type="molecule type" value="Genomic_DNA"/>
</dbReference>
<dbReference type="PANTHER" id="PTHR10224:SF12">
    <property type="entry name" value="GLYOXALASE ELBB"/>
    <property type="match status" value="1"/>
</dbReference>
<evidence type="ECO:0000313" key="1">
    <source>
        <dbReference type="EMBL" id="AEA45590.1"/>
    </source>
</evidence>
<reference evidence="2" key="2">
    <citation type="submission" date="2011-02" db="EMBL/GenBank/DDBJ databases">
        <title>The complete genome of Fluviicola taffensis DSM 16823.</title>
        <authorList>
            <consortium name="US DOE Joint Genome Institute (JGI-PGF)"/>
            <person name="Lucas S."/>
            <person name="Copeland A."/>
            <person name="Lapidus A."/>
            <person name="Bruce D."/>
            <person name="Goodwin L."/>
            <person name="Pitluck S."/>
            <person name="Kyrpides N."/>
            <person name="Mavromatis K."/>
            <person name="Ivanova N."/>
            <person name="Mikhailova N."/>
            <person name="Pagani I."/>
            <person name="Chertkov O."/>
            <person name="Detter J.C."/>
            <person name="Han C."/>
            <person name="Tapia R."/>
            <person name="Land M."/>
            <person name="Hauser L."/>
            <person name="Markowitz V."/>
            <person name="Cheng J.-F."/>
            <person name="Hugenholtz P."/>
            <person name="Woyke T."/>
            <person name="Wu D."/>
            <person name="Tindall B."/>
            <person name="Pomrenke H.G."/>
            <person name="Brambilla E."/>
            <person name="Klenk H.-P."/>
            <person name="Eisen J.A."/>
        </authorList>
    </citation>
    <scope>NUCLEOTIDE SEQUENCE [LARGE SCALE GENOMIC DNA]</scope>
    <source>
        <strain evidence="2">DSM 16823 / RW262 / RW262</strain>
    </source>
</reference>